<evidence type="ECO:0000256" key="1">
    <source>
        <dbReference type="SAM" id="MobiDB-lite"/>
    </source>
</evidence>
<feature type="compositionally biased region" description="Polar residues" evidence="1">
    <location>
        <begin position="98"/>
        <end position="113"/>
    </location>
</feature>
<protein>
    <submittedName>
        <fullName evidence="2">Uncharacterized protein</fullName>
    </submittedName>
</protein>
<proteinExistence type="predicted"/>
<feature type="compositionally biased region" description="Polar residues" evidence="1">
    <location>
        <begin position="230"/>
        <end position="246"/>
    </location>
</feature>
<name>A0ABR1UAK1_9PEZI</name>
<reference evidence="2 3" key="1">
    <citation type="submission" date="2023-01" db="EMBL/GenBank/DDBJ databases">
        <title>Analysis of 21 Apiospora genomes using comparative genomics revels a genus with tremendous synthesis potential of carbohydrate active enzymes and secondary metabolites.</title>
        <authorList>
            <person name="Sorensen T."/>
        </authorList>
    </citation>
    <scope>NUCLEOTIDE SEQUENCE [LARGE SCALE GENOMIC DNA]</scope>
    <source>
        <strain evidence="2 3">CBS 33761</strain>
    </source>
</reference>
<feature type="compositionally biased region" description="Low complexity" evidence="1">
    <location>
        <begin position="78"/>
        <end position="97"/>
    </location>
</feature>
<gene>
    <name evidence="2" type="ORF">PG993_001141</name>
</gene>
<feature type="region of interest" description="Disordered" evidence="1">
    <location>
        <begin position="1"/>
        <end position="258"/>
    </location>
</feature>
<sequence length="415" mass="43212">MGFTDEQVNDAQKLNASFTRARPPRGKGGKNKKGHASYPASYNAPNGGFNNAPSHGLNSGSNRHRSTPRSHTAHDDGSWGSSTSARRSGSMVSSSTSHQRVGTSFPSGNNIPQSIHGPSYSSYRGPSTPRALQSVPTASWNNVTDHGPNVQHGSNNYNGAVANAARTGHNAVSGYTHQPLPPSSPSEAESRPKGHGGLASSRYADTSKDFSTAPSPSQSNGNAHVRVATDANSLASPGLQSSNASQAAAEPGSHHTSMPPLTTANVFGVGPLSNVGAKSNALSHIRGTSNTSDVEMFDPDGQIGEGPKPLGRHGGIGESRWASSEPNPAASGPSTPPATENRLYWRTGGTWSLAKYKNPTSTHELAEVIGDTSQPRSREQSSQPDLRQLANGTTKHGGLGSSRYAGATKYHTLEC</sequence>
<evidence type="ECO:0000313" key="2">
    <source>
        <dbReference type="EMBL" id="KAK8055914.1"/>
    </source>
</evidence>
<feature type="region of interest" description="Disordered" evidence="1">
    <location>
        <begin position="368"/>
        <end position="407"/>
    </location>
</feature>
<dbReference type="Proteomes" id="UP001444661">
    <property type="component" value="Unassembled WGS sequence"/>
</dbReference>
<feature type="compositionally biased region" description="Basic residues" evidence="1">
    <location>
        <begin position="22"/>
        <end position="35"/>
    </location>
</feature>
<accession>A0ABR1UAK1</accession>
<organism evidence="2 3">
    <name type="scientific">Apiospora rasikravindrae</name>
    <dbReference type="NCBI Taxonomy" id="990691"/>
    <lineage>
        <taxon>Eukaryota</taxon>
        <taxon>Fungi</taxon>
        <taxon>Dikarya</taxon>
        <taxon>Ascomycota</taxon>
        <taxon>Pezizomycotina</taxon>
        <taxon>Sordariomycetes</taxon>
        <taxon>Xylariomycetidae</taxon>
        <taxon>Amphisphaeriales</taxon>
        <taxon>Apiosporaceae</taxon>
        <taxon>Apiospora</taxon>
    </lineage>
</organism>
<keyword evidence="3" id="KW-1185">Reference proteome</keyword>
<feature type="compositionally biased region" description="Polar residues" evidence="1">
    <location>
        <begin position="119"/>
        <end position="144"/>
    </location>
</feature>
<feature type="compositionally biased region" description="Polar residues" evidence="1">
    <location>
        <begin position="48"/>
        <end position="61"/>
    </location>
</feature>
<feature type="compositionally biased region" description="Polar residues" evidence="1">
    <location>
        <begin position="9"/>
        <end position="18"/>
    </location>
</feature>
<dbReference type="EMBL" id="JAQQWK010000001">
    <property type="protein sequence ID" value="KAK8055914.1"/>
    <property type="molecule type" value="Genomic_DNA"/>
</dbReference>
<feature type="compositionally biased region" description="Low complexity" evidence="1">
    <location>
        <begin position="326"/>
        <end position="339"/>
    </location>
</feature>
<feature type="region of interest" description="Disordered" evidence="1">
    <location>
        <begin position="286"/>
        <end position="342"/>
    </location>
</feature>
<feature type="compositionally biased region" description="Polar residues" evidence="1">
    <location>
        <begin position="209"/>
        <end position="222"/>
    </location>
</feature>
<evidence type="ECO:0000313" key="3">
    <source>
        <dbReference type="Proteomes" id="UP001444661"/>
    </source>
</evidence>
<comment type="caution">
    <text evidence="2">The sequence shown here is derived from an EMBL/GenBank/DDBJ whole genome shotgun (WGS) entry which is preliminary data.</text>
</comment>